<feature type="compositionally biased region" description="Basic and acidic residues" evidence="1">
    <location>
        <begin position="856"/>
        <end position="881"/>
    </location>
</feature>
<evidence type="ECO:0008006" key="4">
    <source>
        <dbReference type="Google" id="ProtNLM"/>
    </source>
</evidence>
<feature type="compositionally biased region" description="Low complexity" evidence="1">
    <location>
        <begin position="80"/>
        <end position="111"/>
    </location>
</feature>
<feature type="compositionally biased region" description="Pro residues" evidence="1">
    <location>
        <begin position="127"/>
        <end position="138"/>
    </location>
</feature>
<feature type="region of interest" description="Disordered" evidence="1">
    <location>
        <begin position="1"/>
        <end position="324"/>
    </location>
</feature>
<evidence type="ECO:0000313" key="2">
    <source>
        <dbReference type="EMBL" id="KAK6360538.1"/>
    </source>
</evidence>
<dbReference type="GO" id="GO:0000329">
    <property type="term" value="C:fungal-type vacuole membrane"/>
    <property type="evidence" value="ECO:0007669"/>
    <property type="project" value="TreeGrafter"/>
</dbReference>
<feature type="region of interest" description="Disordered" evidence="1">
    <location>
        <begin position="854"/>
        <end position="881"/>
    </location>
</feature>
<dbReference type="PANTHER" id="PTHR28258">
    <property type="entry name" value="VACUOLAR SEGREGATION PROTEIN 7"/>
    <property type="match status" value="1"/>
</dbReference>
<gene>
    <name evidence="2" type="ORF">TWF730_006679</name>
</gene>
<protein>
    <recommendedName>
        <fullName evidence="4">Phospholipid metabolism enzyme regulator</fullName>
    </recommendedName>
</protein>
<feature type="compositionally biased region" description="Polar residues" evidence="1">
    <location>
        <begin position="311"/>
        <end position="321"/>
    </location>
</feature>
<feature type="region of interest" description="Disordered" evidence="1">
    <location>
        <begin position="570"/>
        <end position="596"/>
    </location>
</feature>
<feature type="compositionally biased region" description="Basic and acidic residues" evidence="1">
    <location>
        <begin position="246"/>
        <end position="261"/>
    </location>
</feature>
<dbReference type="AlphaFoldDB" id="A0AAV9VG56"/>
<feature type="compositionally biased region" description="Basic and acidic residues" evidence="1">
    <location>
        <begin position="688"/>
        <end position="700"/>
    </location>
</feature>
<feature type="compositionally biased region" description="Low complexity" evidence="1">
    <location>
        <begin position="522"/>
        <end position="533"/>
    </location>
</feature>
<accession>A0AAV9VG56</accession>
<name>A0AAV9VG56_9PEZI</name>
<feature type="compositionally biased region" description="Low complexity" evidence="1">
    <location>
        <begin position="148"/>
        <end position="171"/>
    </location>
</feature>
<dbReference type="GO" id="GO:0070772">
    <property type="term" value="C:PAS complex"/>
    <property type="evidence" value="ECO:0007669"/>
    <property type="project" value="TreeGrafter"/>
</dbReference>
<reference evidence="2 3" key="1">
    <citation type="submission" date="2019-10" db="EMBL/GenBank/DDBJ databases">
        <authorList>
            <person name="Palmer J.M."/>
        </authorList>
    </citation>
    <scope>NUCLEOTIDE SEQUENCE [LARGE SCALE GENOMIC DNA]</scope>
    <source>
        <strain evidence="2 3">TWF730</strain>
    </source>
</reference>
<dbReference type="InterPro" id="IPR024260">
    <property type="entry name" value="Vac7"/>
</dbReference>
<feature type="compositionally biased region" description="Polar residues" evidence="1">
    <location>
        <begin position="1"/>
        <end position="19"/>
    </location>
</feature>
<dbReference type="EMBL" id="JAVHNS010000003">
    <property type="protein sequence ID" value="KAK6360538.1"/>
    <property type="molecule type" value="Genomic_DNA"/>
</dbReference>
<organism evidence="2 3">
    <name type="scientific">Orbilia blumenaviensis</name>
    <dbReference type="NCBI Taxonomy" id="1796055"/>
    <lineage>
        <taxon>Eukaryota</taxon>
        <taxon>Fungi</taxon>
        <taxon>Dikarya</taxon>
        <taxon>Ascomycota</taxon>
        <taxon>Pezizomycotina</taxon>
        <taxon>Orbiliomycetes</taxon>
        <taxon>Orbiliales</taxon>
        <taxon>Orbiliaceae</taxon>
        <taxon>Orbilia</taxon>
    </lineage>
</organism>
<feature type="region of interest" description="Disordered" evidence="1">
    <location>
        <begin position="688"/>
        <end position="712"/>
    </location>
</feature>
<feature type="compositionally biased region" description="Polar residues" evidence="1">
    <location>
        <begin position="489"/>
        <end position="500"/>
    </location>
</feature>
<feature type="compositionally biased region" description="Low complexity" evidence="1">
    <location>
        <begin position="301"/>
        <end position="310"/>
    </location>
</feature>
<feature type="compositionally biased region" description="Acidic residues" evidence="1">
    <location>
        <begin position="390"/>
        <end position="403"/>
    </location>
</feature>
<dbReference type="GO" id="GO:0010513">
    <property type="term" value="P:positive regulation of phosphatidylinositol biosynthetic process"/>
    <property type="evidence" value="ECO:0007669"/>
    <property type="project" value="TreeGrafter"/>
</dbReference>
<feature type="compositionally biased region" description="Polar residues" evidence="1">
    <location>
        <begin position="112"/>
        <end position="126"/>
    </location>
</feature>
<evidence type="ECO:0000256" key="1">
    <source>
        <dbReference type="SAM" id="MobiDB-lite"/>
    </source>
</evidence>
<feature type="compositionally biased region" description="Polar residues" evidence="1">
    <location>
        <begin position="580"/>
        <end position="591"/>
    </location>
</feature>
<dbReference type="Proteomes" id="UP001373714">
    <property type="component" value="Unassembled WGS sequence"/>
</dbReference>
<dbReference type="PANTHER" id="PTHR28258:SF1">
    <property type="entry name" value="VACUOLAR SEGREGATION PROTEIN 7"/>
    <property type="match status" value="1"/>
</dbReference>
<feature type="compositionally biased region" description="Low complexity" evidence="1">
    <location>
        <begin position="44"/>
        <end position="53"/>
    </location>
</feature>
<proteinExistence type="predicted"/>
<feature type="compositionally biased region" description="Polar residues" evidence="1">
    <location>
        <begin position="420"/>
        <end position="438"/>
    </location>
</feature>
<feature type="compositionally biased region" description="Polar residues" evidence="1">
    <location>
        <begin position="262"/>
        <end position="280"/>
    </location>
</feature>
<feature type="compositionally biased region" description="Acidic residues" evidence="1">
    <location>
        <begin position="701"/>
        <end position="710"/>
    </location>
</feature>
<dbReference type="GO" id="GO:0000011">
    <property type="term" value="P:vacuole inheritance"/>
    <property type="evidence" value="ECO:0007669"/>
    <property type="project" value="TreeGrafter"/>
</dbReference>
<dbReference type="GO" id="GO:1903778">
    <property type="term" value="P:protein localization to vacuolar membrane"/>
    <property type="evidence" value="ECO:0007669"/>
    <property type="project" value="TreeGrafter"/>
</dbReference>
<feature type="compositionally biased region" description="Basic residues" evidence="1">
    <location>
        <begin position="358"/>
        <end position="369"/>
    </location>
</feature>
<feature type="region of interest" description="Disordered" evidence="1">
    <location>
        <begin position="340"/>
        <end position="551"/>
    </location>
</feature>
<evidence type="ECO:0000313" key="3">
    <source>
        <dbReference type="Proteomes" id="UP001373714"/>
    </source>
</evidence>
<sequence length="881" mass="96281">MSRNSSTTNLRKETSTPNSLVEFPQPGDKGPNANLIAQNSSSTPGVPSRNSSPVVPPTSQPTPPKHRRVSAARENRREASPSPARSISSTSIARLANSAASQPSPAIAQAPTSGTTTSQQSAMTTEPPQPLSPRPQRPINPNVPHWPTSPRLSLSRSPPPNNRSSSLTSPRRLLDSALTLPPPSMAVRGRESPGRGPSGDESLEGSSSYFHSHGQRPPRPMASPALLETVTESSLPSTPAIGMGERSIDARLQEAEQRRQETASMSTRPSESSIASTRTTTAHESESDTGNYSDLKPPSRAPSRAVSRRPTVTSVPLTQDVSGGLTPEIETVTSIPQQMNPPAAVRLSRKASQETIRPAKKEKRKKAKRVAGPGAQTTKADIFEQRINDTLDDAESSDSEETFVYESNPAEKTRPRHSRTSSVTSLSDPRSQALNTQGRTRRNMKFGTGHAYKSQPSDDYYTSDGIGSSSIRGGGSQSGLRSHIGRGYTNPNLEDSSGQPLTRYAQHKSSHQSLRTPHHISSSRASSRPGSPRTYGNKHTGGNGSMVTKARREGSHLSVYEGDIEGDADERTPLWPLNRNGVTKSRTGSVNSRRRDRDYGQRNWYTRLACCIFSIFAMISLVSCSLGFVFLTTKPLQDVKLINITDVIATKQEMMFNMDIFALNPNILPVSIATMDVNVFIKSPYVKDKPRKDKPKKGAPDEGDPDDGDRDEAWWKNVLRGNLGAKVQRRRRSAEKPQHNLFNDQDMHALDGVDKGTDPISDPVEEEETMLLGRIFNFDSALTFDGSPFRQEPTHAIGEVRLSKPGNKTEVGGSERWERAMVHTFDLTIRGFLRYQLPLSGRVRTATIQGTVTVHPNDDSADGFREHVGSGLEFHEDNQPK</sequence>
<comment type="caution">
    <text evidence="2">The sequence shown here is derived from an EMBL/GenBank/DDBJ whole genome shotgun (WGS) entry which is preliminary data.</text>
</comment>
<dbReference type="Pfam" id="PF12751">
    <property type="entry name" value="Vac7"/>
    <property type="match status" value="1"/>
</dbReference>
<feature type="compositionally biased region" description="Pro residues" evidence="1">
    <location>
        <begin position="54"/>
        <end position="63"/>
    </location>
</feature>
<keyword evidence="3" id="KW-1185">Reference proteome</keyword>